<comment type="caution">
    <text evidence="2">The sequence shown here is derived from an EMBL/GenBank/DDBJ whole genome shotgun (WGS) entry which is preliminary data.</text>
</comment>
<keyword evidence="3" id="KW-1185">Reference proteome</keyword>
<name>A0ABR6X8G1_9BURK</name>
<keyword evidence="1" id="KW-0812">Transmembrane</keyword>
<dbReference type="Proteomes" id="UP000648257">
    <property type="component" value="Unassembled WGS sequence"/>
</dbReference>
<evidence type="ECO:0000313" key="2">
    <source>
        <dbReference type="EMBL" id="MBC3809239.1"/>
    </source>
</evidence>
<organism evidence="2 3">
    <name type="scientific">Undibacterium seohonense</name>
    <dbReference type="NCBI Taxonomy" id="1344950"/>
    <lineage>
        <taxon>Bacteria</taxon>
        <taxon>Pseudomonadati</taxon>
        <taxon>Pseudomonadota</taxon>
        <taxon>Betaproteobacteria</taxon>
        <taxon>Burkholderiales</taxon>
        <taxon>Oxalobacteraceae</taxon>
        <taxon>Undibacterium</taxon>
    </lineage>
</organism>
<keyword evidence="1" id="KW-0472">Membrane</keyword>
<evidence type="ECO:0000256" key="1">
    <source>
        <dbReference type="SAM" id="Phobius"/>
    </source>
</evidence>
<accession>A0ABR6X8G1</accession>
<feature type="transmembrane region" description="Helical" evidence="1">
    <location>
        <begin position="12"/>
        <end position="32"/>
    </location>
</feature>
<dbReference type="Pfam" id="PF05137">
    <property type="entry name" value="PilN"/>
    <property type="match status" value="1"/>
</dbReference>
<proteinExistence type="predicted"/>
<dbReference type="InterPro" id="IPR007813">
    <property type="entry name" value="PilN"/>
</dbReference>
<evidence type="ECO:0000313" key="3">
    <source>
        <dbReference type="Proteomes" id="UP000648257"/>
    </source>
</evidence>
<gene>
    <name evidence="2" type="ORF">H8K52_18015</name>
</gene>
<dbReference type="EMBL" id="JACOFW010000028">
    <property type="protein sequence ID" value="MBC3809239.1"/>
    <property type="molecule type" value="Genomic_DNA"/>
</dbReference>
<dbReference type="RefSeq" id="WP_186924299.1">
    <property type="nucleotide sequence ID" value="NZ_JACOFW010000028.1"/>
</dbReference>
<reference evidence="2 3" key="1">
    <citation type="submission" date="2020-08" db="EMBL/GenBank/DDBJ databases">
        <title>Novel species isolated from subtropical streams in China.</title>
        <authorList>
            <person name="Lu H."/>
        </authorList>
    </citation>
    <scope>NUCLEOTIDE SEQUENCE [LARGE SCALE GENOMIC DNA]</scope>
    <source>
        <strain evidence="2 3">KACC 16656</strain>
    </source>
</reference>
<protein>
    <submittedName>
        <fullName evidence="2">Uncharacterized protein</fullName>
    </submittedName>
</protein>
<keyword evidence="1" id="KW-1133">Transmembrane helix</keyword>
<sequence length="167" mass="19449">MNPKILLPKTKHFLLWLLSALVLIGMTMFVGFKAVNLYQVQTRILEQVTEMENRAAKRPVIKISKTQQDEQKQWELLEKEKQYPWKHLFAAIETSTDKQIELLELLPDKASRLVILRGEATNTASLVAFLEKLENNSNLRTVHLSHQEKVTRERLETVGFEIKITLR</sequence>